<feature type="compositionally biased region" description="Low complexity" evidence="1">
    <location>
        <begin position="369"/>
        <end position="386"/>
    </location>
</feature>
<feature type="compositionally biased region" description="Basic and acidic residues" evidence="1">
    <location>
        <begin position="659"/>
        <end position="669"/>
    </location>
</feature>
<feature type="compositionally biased region" description="Polar residues" evidence="1">
    <location>
        <begin position="674"/>
        <end position="689"/>
    </location>
</feature>
<protein>
    <submittedName>
        <fullName evidence="3">Unnamed protein product</fullName>
    </submittedName>
</protein>
<accession>A0A9W7DDV5</accession>
<evidence type="ECO:0000256" key="1">
    <source>
        <dbReference type="SAM" id="MobiDB-lite"/>
    </source>
</evidence>
<feature type="compositionally biased region" description="Low complexity" evidence="1">
    <location>
        <begin position="412"/>
        <end position="429"/>
    </location>
</feature>
<gene>
    <name evidence="3" type="ORF">Amon01_000213700</name>
</gene>
<feature type="compositionally biased region" description="Polar residues" evidence="1">
    <location>
        <begin position="575"/>
        <end position="586"/>
    </location>
</feature>
<feature type="region of interest" description="Disordered" evidence="1">
    <location>
        <begin position="242"/>
        <end position="272"/>
    </location>
</feature>
<dbReference type="PANTHER" id="PTHR39147:SF1">
    <property type="entry name" value="PROTEIN SPT21"/>
    <property type="match status" value="1"/>
</dbReference>
<dbReference type="InterPro" id="IPR057725">
    <property type="entry name" value="Ams2-SPT21_N"/>
</dbReference>
<dbReference type="OrthoDB" id="3199820at2759"/>
<keyword evidence="4" id="KW-1185">Reference proteome</keyword>
<reference evidence="3" key="1">
    <citation type="submission" date="2023-04" db="EMBL/GenBank/DDBJ databases">
        <title>Ambrosiozyma monospora NBRC 1965.</title>
        <authorList>
            <person name="Ichikawa N."/>
            <person name="Sato H."/>
            <person name="Tonouchi N."/>
        </authorList>
    </citation>
    <scope>NUCLEOTIDE SEQUENCE</scope>
    <source>
        <strain evidence="3">NBRC 1965</strain>
    </source>
</reference>
<feature type="compositionally biased region" description="Acidic residues" evidence="1">
    <location>
        <begin position="501"/>
        <end position="522"/>
    </location>
</feature>
<proteinExistence type="predicted"/>
<feature type="compositionally biased region" description="Polar residues" evidence="1">
    <location>
        <begin position="722"/>
        <end position="734"/>
    </location>
</feature>
<name>A0A9W7DDV5_AMBMO</name>
<evidence type="ECO:0000313" key="4">
    <source>
        <dbReference type="Proteomes" id="UP001165063"/>
    </source>
</evidence>
<comment type="caution">
    <text evidence="3">The sequence shown here is derived from an EMBL/GenBank/DDBJ whole genome shotgun (WGS) entry which is preliminary data.</text>
</comment>
<dbReference type="GO" id="GO:0000183">
    <property type="term" value="P:rDNA heterochromatin formation"/>
    <property type="evidence" value="ECO:0007669"/>
    <property type="project" value="TreeGrafter"/>
</dbReference>
<dbReference type="PANTHER" id="PTHR39147">
    <property type="entry name" value="PROTEIN SPT21"/>
    <property type="match status" value="1"/>
</dbReference>
<dbReference type="AlphaFoldDB" id="A0A9W7DDV5"/>
<evidence type="ECO:0000313" key="3">
    <source>
        <dbReference type="EMBL" id="GMG21617.1"/>
    </source>
</evidence>
<feature type="region of interest" description="Disordered" evidence="1">
    <location>
        <begin position="498"/>
        <end position="540"/>
    </location>
</feature>
<dbReference type="GO" id="GO:0030466">
    <property type="term" value="P:silent mating-type cassette heterochromatin formation"/>
    <property type="evidence" value="ECO:0007669"/>
    <property type="project" value="TreeGrafter"/>
</dbReference>
<sequence length="796" mass="87939">MSESEQSFFGNVNLKCLYTFDDTTNFLARSNKPIKARIMRLPPQAPHSGSLIGCIDLRQCLSLIMDTSPERFQKNSDYSIYSKDVIEPDEPLVGFGLFSKVQAKRNAVVIPGRICKSFMSFYGGSGSDGMDTLEVKLRFNSVAGTTNADAPTTSTAPSNPVPISRKRPIQQLVPSDDYSPPSQMYESEDNYNNYTTSFQEPPIKRRARSIINNEGPQLAARTQSLPFLSQNSLHHRILLSDMNGSQSQGHKRDEVSSRFSTLSKFKQKKPKRGSKNYIKSVVQIGNSREKDPIIVQKCINCLSTTNPPYKFYREGIFEFGNSGLLCSVCNSYQMNEDMENLRHRGSLGARGLLDEAMTKQISRRRSKSSKSASSSDSSSPAIVSSPLTAVAEAKSKSITSKKKKNSGKRSRNNNSSNNDNNMNNQNRSSGTRNSFGGSLDEMMRGSTPDFMRDENVSSIQHPLTDIDPVFQSSRRPLPVSRQQQDEPINATKLNTTLIPLGDDDEADVEGEGEAEGGVEEEGLSDKENVPPPRAEQRPSIIREEVEVESQSLLGHDISPSIQRIINSFHAAASPGSPTKESPSKQWVSDLFTHLEDGPENEDEELDVQKIIDESKSEARQRRQQLRQLQLQQEQQIQLQPLSSSSASVSGSGNSTTPIKFEKTPKDKFTPVDPGTTQTETIDNGETPSVNANTTNNTTHQNLQQPQNQEQQSNKLRCPAGPSSVSATNIPSSPYFTVHHDNEDGNDDDDDKYNDVESSRFMDTSRTNNDHLDSIVNWNQVSSPVTGPCSPSGSGSK</sequence>
<dbReference type="GO" id="GO:0006357">
    <property type="term" value="P:regulation of transcription by RNA polymerase II"/>
    <property type="evidence" value="ECO:0007669"/>
    <property type="project" value="TreeGrafter"/>
</dbReference>
<feature type="compositionally biased region" description="Low complexity" evidence="1">
    <location>
        <begin position="625"/>
        <end position="654"/>
    </location>
</feature>
<feature type="compositionally biased region" description="Polar residues" evidence="1">
    <location>
        <begin position="145"/>
        <end position="158"/>
    </location>
</feature>
<evidence type="ECO:0000259" key="2">
    <source>
        <dbReference type="Pfam" id="PF25823"/>
    </source>
</evidence>
<feature type="region of interest" description="Disordered" evidence="1">
    <location>
        <begin position="145"/>
        <end position="189"/>
    </location>
</feature>
<dbReference type="Proteomes" id="UP001165063">
    <property type="component" value="Unassembled WGS sequence"/>
</dbReference>
<dbReference type="EMBL" id="BSXU01000734">
    <property type="protein sequence ID" value="GMG21617.1"/>
    <property type="molecule type" value="Genomic_DNA"/>
</dbReference>
<feature type="domain" description="Ams2/SPT21 N-terminal" evidence="2">
    <location>
        <begin position="11"/>
        <end position="142"/>
    </location>
</feature>
<feature type="compositionally biased region" description="Polar residues" evidence="1">
    <location>
        <begin position="775"/>
        <end position="796"/>
    </location>
</feature>
<organism evidence="3 4">
    <name type="scientific">Ambrosiozyma monospora</name>
    <name type="common">Yeast</name>
    <name type="synonym">Endomycopsis monosporus</name>
    <dbReference type="NCBI Taxonomy" id="43982"/>
    <lineage>
        <taxon>Eukaryota</taxon>
        <taxon>Fungi</taxon>
        <taxon>Dikarya</taxon>
        <taxon>Ascomycota</taxon>
        <taxon>Saccharomycotina</taxon>
        <taxon>Pichiomycetes</taxon>
        <taxon>Pichiales</taxon>
        <taxon>Pichiaceae</taxon>
        <taxon>Ambrosiozyma</taxon>
    </lineage>
</organism>
<feature type="region of interest" description="Disordered" evidence="1">
    <location>
        <begin position="359"/>
        <end position="453"/>
    </location>
</feature>
<feature type="compositionally biased region" description="Low complexity" evidence="1">
    <location>
        <begin position="690"/>
        <end position="713"/>
    </location>
</feature>
<feature type="compositionally biased region" description="Basic and acidic residues" evidence="1">
    <location>
        <begin position="523"/>
        <end position="540"/>
    </location>
</feature>
<dbReference type="InterPro" id="IPR042403">
    <property type="entry name" value="Spt21/Ams2"/>
</dbReference>
<feature type="compositionally biased region" description="Polar residues" evidence="1">
    <location>
        <begin position="180"/>
        <end position="189"/>
    </location>
</feature>
<dbReference type="Pfam" id="PF25823">
    <property type="entry name" value="Ams2-SPT21_N"/>
    <property type="match status" value="1"/>
</dbReference>
<feature type="compositionally biased region" description="Basic and acidic residues" evidence="1">
    <location>
        <begin position="606"/>
        <end position="620"/>
    </location>
</feature>
<feature type="region of interest" description="Disordered" evidence="1">
    <location>
        <begin position="568"/>
        <end position="796"/>
    </location>
</feature>
<feature type="compositionally biased region" description="Basic residues" evidence="1">
    <location>
        <begin position="399"/>
        <end position="411"/>
    </location>
</feature>